<dbReference type="PROSITE" id="PS51534">
    <property type="entry name" value="SEFIR"/>
    <property type="match status" value="1"/>
</dbReference>
<evidence type="ECO:0000259" key="1">
    <source>
        <dbReference type="PROSITE" id="PS51534"/>
    </source>
</evidence>
<evidence type="ECO:0000313" key="2">
    <source>
        <dbReference type="Proteomes" id="UP000694844"/>
    </source>
</evidence>
<dbReference type="RefSeq" id="XP_022298066.1">
    <property type="nucleotide sequence ID" value="XM_022442358.1"/>
</dbReference>
<dbReference type="OrthoDB" id="6144873at2759"/>
<proteinExistence type="predicted"/>
<dbReference type="GO" id="GO:0006959">
    <property type="term" value="P:humoral immune response"/>
    <property type="evidence" value="ECO:0007669"/>
    <property type="project" value="TreeGrafter"/>
</dbReference>
<dbReference type="PANTHER" id="PTHR34257">
    <property type="entry name" value="ADAPTER PROTEIN CIKS"/>
    <property type="match status" value="1"/>
</dbReference>
<accession>A0A8B8B4C1</accession>
<dbReference type="GeneID" id="111107251"/>
<evidence type="ECO:0000313" key="3">
    <source>
        <dbReference type="RefSeq" id="XP_022298066.1"/>
    </source>
</evidence>
<dbReference type="InterPro" id="IPR053047">
    <property type="entry name" value="E3_ubiq_ligase_TRAF3IP2"/>
</dbReference>
<organism evidence="2 3">
    <name type="scientific">Crassostrea virginica</name>
    <name type="common">Eastern oyster</name>
    <dbReference type="NCBI Taxonomy" id="6565"/>
    <lineage>
        <taxon>Eukaryota</taxon>
        <taxon>Metazoa</taxon>
        <taxon>Spiralia</taxon>
        <taxon>Lophotrochozoa</taxon>
        <taxon>Mollusca</taxon>
        <taxon>Bivalvia</taxon>
        <taxon>Autobranchia</taxon>
        <taxon>Pteriomorphia</taxon>
        <taxon>Ostreida</taxon>
        <taxon>Ostreoidea</taxon>
        <taxon>Ostreidae</taxon>
        <taxon>Crassostrea</taxon>
    </lineage>
</organism>
<dbReference type="GO" id="GO:0043123">
    <property type="term" value="P:positive regulation of canonical NF-kappaB signal transduction"/>
    <property type="evidence" value="ECO:0007669"/>
    <property type="project" value="TreeGrafter"/>
</dbReference>
<reference evidence="2" key="1">
    <citation type="submission" date="2024-06" db="UniProtKB">
        <authorList>
            <consortium name="RefSeq"/>
        </authorList>
    </citation>
    <scope>NUCLEOTIDE SEQUENCE [LARGE SCALE GENOMIC DNA]</scope>
</reference>
<dbReference type="InterPro" id="IPR013568">
    <property type="entry name" value="SEFIR_dom"/>
</dbReference>
<reference evidence="3" key="2">
    <citation type="submission" date="2025-08" db="UniProtKB">
        <authorList>
            <consortium name="RefSeq"/>
        </authorList>
    </citation>
    <scope>IDENTIFICATION</scope>
    <source>
        <tissue evidence="3">Whole sample</tissue>
    </source>
</reference>
<dbReference type="Proteomes" id="UP000694844">
    <property type="component" value="Chromosome 1"/>
</dbReference>
<dbReference type="PANTHER" id="PTHR34257:SF2">
    <property type="entry name" value="E3 UBIQUITIN LIGASE TRAF3IP2"/>
    <property type="match status" value="1"/>
</dbReference>
<keyword evidence="2" id="KW-1185">Reference proteome</keyword>
<protein>
    <submittedName>
        <fullName evidence="3">Uncharacterized protein LOC111107251</fullName>
    </submittedName>
</protein>
<dbReference type="Gene3D" id="3.40.50.11530">
    <property type="match status" value="1"/>
</dbReference>
<gene>
    <name evidence="3" type="primary">LOC111107251</name>
</gene>
<dbReference type="Pfam" id="PF08357">
    <property type="entry name" value="SEFIR"/>
    <property type="match status" value="1"/>
</dbReference>
<sequence length="406" mass="46669">MEKPIIYLTFSDKSKRHVREIKKFGKQLRDTLHFSVKCDNYDAIRDSGELNVLQWRDTNFFKALWIIFCISPDYSETLHKSDTDSSESDKGVFYIYKVSRAEVYNNGSQNHRIIPLGLQCLAREKSIRTTHATVKITNYIFYIENRSLKNRTISKEKKCQNNSFHETSVVTNIYSSFDLQPTLVEAPPQPISEGPSTTSFKLSLSTGDIFTSTDLYVDPGIGKTRSDPGFSNTDLCSCPKPENRPFVYVSFAHGSETHENEVAKLREMCHEAGFTVKCDNYRALQEQGELNILQWRDQNFQRASFVLFCISPAYNEIIRSVDDGYLASAQESDHDKGVLYIYRQAQSELVDNCSIDMRFFIVLFSKSGNSLRVPQCFSPYAKFKFPKESESLSNALRRRYKKLKKG</sequence>
<dbReference type="KEGG" id="cvn:111107251"/>
<name>A0A8B8B4C1_CRAVI</name>
<feature type="domain" description="SEFIR" evidence="1">
    <location>
        <begin position="244"/>
        <end position="394"/>
    </location>
</feature>
<dbReference type="AlphaFoldDB" id="A0A8B8B4C1"/>